<dbReference type="Proteomes" id="UP001338125">
    <property type="component" value="Unassembled WGS sequence"/>
</dbReference>
<keyword evidence="3" id="KW-1185">Reference proteome</keyword>
<feature type="compositionally biased region" description="Basic and acidic residues" evidence="1">
    <location>
        <begin position="440"/>
        <end position="449"/>
    </location>
</feature>
<feature type="region of interest" description="Disordered" evidence="1">
    <location>
        <begin position="115"/>
        <end position="141"/>
    </location>
</feature>
<name>A0ABR0SDB3_9HYPO</name>
<sequence length="480" mass="54198">MSAPAQPGLRIPPANVQIQVPSITIDISTELKRDQTADDLVDIFCLVLKSIIYLKNDIDTFISAKCYEPRASPIPFTREHFVGILRYYHQIFHQNFIHVSQLNLVLYPRIHGTDPAPTHGDAGKPASAQGDTRAPSPNRDDTISTLLCEEAGLDGSILLSELQQVPPVSPREILLWLLFNSREFRNEVATASQSRSFKRLTSAKIPSMMPSTGVYVPLSEDVYRDWEKRRAKSVDYCVPVVFFFCLGYSENFAPIHKFDATFIGATGEKFPTWKQLDTIRRDARVAYIGQRDVDRWSTHLAKIRSDDSKRWTAAHPQLPYPRDQIEEDALSKARKQELKDNRLPLLQTPRQLLRAASRFHVGQAYTADSDFRIIRIGCCLLCKLAIRYREVFADSNQSIVNKFDRMHLQRAACSCAEVACSMWCELGHAPGIKWPMNKEPGIKQPERKQPGAGDGRSGGKQPWNKQPGSKPPAGAWTARK</sequence>
<evidence type="ECO:0000313" key="2">
    <source>
        <dbReference type="EMBL" id="KAK5990148.1"/>
    </source>
</evidence>
<reference evidence="2 3" key="1">
    <citation type="submission" date="2024-01" db="EMBL/GenBank/DDBJ databases">
        <title>Complete genome of Cladobotryum mycophilum ATHUM6906.</title>
        <authorList>
            <person name="Christinaki A.C."/>
            <person name="Myridakis A.I."/>
            <person name="Kouvelis V.N."/>
        </authorList>
    </citation>
    <scope>NUCLEOTIDE SEQUENCE [LARGE SCALE GENOMIC DNA]</scope>
    <source>
        <strain evidence="2 3">ATHUM6906</strain>
    </source>
</reference>
<organism evidence="2 3">
    <name type="scientific">Cladobotryum mycophilum</name>
    <dbReference type="NCBI Taxonomy" id="491253"/>
    <lineage>
        <taxon>Eukaryota</taxon>
        <taxon>Fungi</taxon>
        <taxon>Dikarya</taxon>
        <taxon>Ascomycota</taxon>
        <taxon>Pezizomycotina</taxon>
        <taxon>Sordariomycetes</taxon>
        <taxon>Hypocreomycetidae</taxon>
        <taxon>Hypocreales</taxon>
        <taxon>Hypocreaceae</taxon>
        <taxon>Cladobotryum</taxon>
    </lineage>
</organism>
<protein>
    <submittedName>
        <fullName evidence="2">Uncharacterized protein</fullName>
    </submittedName>
</protein>
<feature type="region of interest" description="Disordered" evidence="1">
    <location>
        <begin position="435"/>
        <end position="480"/>
    </location>
</feature>
<evidence type="ECO:0000256" key="1">
    <source>
        <dbReference type="SAM" id="MobiDB-lite"/>
    </source>
</evidence>
<evidence type="ECO:0000313" key="3">
    <source>
        <dbReference type="Proteomes" id="UP001338125"/>
    </source>
</evidence>
<comment type="caution">
    <text evidence="2">The sequence shown here is derived from an EMBL/GenBank/DDBJ whole genome shotgun (WGS) entry which is preliminary data.</text>
</comment>
<proteinExistence type="predicted"/>
<gene>
    <name evidence="2" type="ORF">PT974_08414</name>
</gene>
<dbReference type="EMBL" id="JAVFKD010000014">
    <property type="protein sequence ID" value="KAK5990148.1"/>
    <property type="molecule type" value="Genomic_DNA"/>
</dbReference>
<accession>A0ABR0SDB3</accession>